<dbReference type="InterPro" id="IPR005084">
    <property type="entry name" value="CBM6"/>
</dbReference>
<evidence type="ECO:0000256" key="1">
    <source>
        <dbReference type="SAM" id="MobiDB-lite"/>
    </source>
</evidence>
<feature type="chain" id="PRO_5021493441" evidence="2">
    <location>
        <begin position="34"/>
        <end position="1443"/>
    </location>
</feature>
<dbReference type="Gene3D" id="2.60.120.200">
    <property type="match status" value="1"/>
</dbReference>
<comment type="caution">
    <text evidence="4">The sequence shown here is derived from an EMBL/GenBank/DDBJ whole genome shotgun (WGS) entry which is preliminary data.</text>
</comment>
<organism evidence="4 5">
    <name type="scientific">Serinibacter arcticus</name>
    <dbReference type="NCBI Taxonomy" id="1655435"/>
    <lineage>
        <taxon>Bacteria</taxon>
        <taxon>Bacillati</taxon>
        <taxon>Actinomycetota</taxon>
        <taxon>Actinomycetes</taxon>
        <taxon>Micrococcales</taxon>
        <taxon>Beutenbergiaceae</taxon>
        <taxon>Serinibacter</taxon>
    </lineage>
</organism>
<dbReference type="GO" id="GO:0030246">
    <property type="term" value="F:carbohydrate binding"/>
    <property type="evidence" value="ECO:0007669"/>
    <property type="project" value="InterPro"/>
</dbReference>
<keyword evidence="5" id="KW-1185">Reference proteome</keyword>
<evidence type="ECO:0000313" key="4">
    <source>
        <dbReference type="EMBL" id="TGO05464.1"/>
    </source>
</evidence>
<gene>
    <name evidence="4" type="ORF">SERN_1468</name>
</gene>
<evidence type="ECO:0000313" key="5">
    <source>
        <dbReference type="Proteomes" id="UP000297318"/>
    </source>
</evidence>
<dbReference type="PROSITE" id="PS51272">
    <property type="entry name" value="SLH"/>
    <property type="match status" value="3"/>
</dbReference>
<keyword evidence="2" id="KW-0732">Signal</keyword>
<dbReference type="Pfam" id="PF16990">
    <property type="entry name" value="CBM_35"/>
    <property type="match status" value="1"/>
</dbReference>
<dbReference type="InterPro" id="IPR008979">
    <property type="entry name" value="Galactose-bd-like_sf"/>
</dbReference>
<sequence>MTARPAPVRRSLTLLLASLTAAPLALTATAASAAPAVEPVPAPAILYTFDDAPGAATVANEGTLGNAFDARVRGGSTLPRGTSPFGDDGATGLFPGGPQGQSVSTTPHLDIPPGLFEDVDAMTVSTWVKWDGRNAGQLPWTYIVGSDALPADNWGLYHVPDEGGQSKAAANSGSEVKAVNQAPLSANTWTHIASVADGDSLWYYINGELVSRQSVDLDFEKLAASGSTRSGLIGRVPWASQWAALFGGELDDFAIHTSALSGEQVGQLFLDEVGPIVSVARTQWDVSTPAGVAPALPATVEVTRESGLTSEVAITWEFVPPSNYATGGRTFTATGSIAGRDEALTTTVTVTDRATEEVVADFGQVTGDFRGGATGTLYGLGDEASPTQALVNGSGMTNVSQKPPFGTQHPGGDAFQIEDTFFDKYGEDLYVYTQDYYPDWPYNRGIRPGDDWTYERDGDGLLTGERAAGGNGVWDYLEVLEIVTEEIASTSERAEDYVYIPFNEVDLQWLSRGNDYDLFMHQGGQPGSFTPDGATDWVAAWNVITDVYARNGLERPRIAGPGDAGWRGEGNIKAFLEMAIETDTVPDVYVWHELGGYQWMPTRVGLFQQYARDLGLTQEEIPEINITEWGASTDMSSPANLLRWFASMEAAKIDAQTAYWTASGTMSDNQAKVNAANGGWWLFKWYADLTGSQTVRVTTNQEKAIAAVDTDNARAQVVVAGIAADRDGSLVLRNLPADVFGTAVDVEIRENLVNGTDGVADTPPLVAAYDALAVTGGSATVRIPSTNASSAYQVIVTPATDRVVGDELPAHPRVVAEVENLDLTDARVRQPGGYRASGERDVEGFDAATSRADWDVTVEEAGLYRFTILGATPGRQAQHAVFVDDAFADVVQYGANAVRPSNVRSVARGTTSVELSLAAGEHTLSLRTSQDGTTALPGAALEGGVTLDRFELVRLGDDVNGQTALHPATTFRLFDGAALTGAAATLVAGERADLYVSAFESGYHDLDLGWTGTDVEITVDGRVATTLTGEETRVRVHLPEGISEIELRSTGGATVSSVRSTRAVEGDAAIVRVQAEDLALDGTAAVTGFGDQLTNGSGSGYVTGLGITDAVAANEGTMTLPRGDGFDRAGSYNVVVHFSNDDIEGTHDYNPQVVDLGLQATEEGSDGLAGRSTFRYTYTATNFWEAVMPLDLATDAGAVTFGNTRETLVIDERTGQQDQIVLEGYAVAPDVDWIGIAPFVLDVTDTPGPEPISFVDVTVGDLFYDEISWLASAGISTGWVNADGTREFRPVQPIARDAMAAFLYRQQGSPDFQAPAVSPFTDVDPSNQFYKEITWLAEQKVTTGWVQADGTAQFRPLEPIARDAMAAFLYRLDGSPTHTAPTTSPFSDLTPATQFYAEITWLFEEGITTGWTGNDGTSLYRPLNPVNRDAMAAFLFRYHHGEA</sequence>
<dbReference type="SUPFAM" id="SSF49899">
    <property type="entry name" value="Concanavalin A-like lectins/glucanases"/>
    <property type="match status" value="1"/>
</dbReference>
<dbReference type="Pfam" id="PF07532">
    <property type="entry name" value="Big_4"/>
    <property type="match status" value="1"/>
</dbReference>
<evidence type="ECO:0000256" key="2">
    <source>
        <dbReference type="SAM" id="SignalP"/>
    </source>
</evidence>
<evidence type="ECO:0000259" key="3">
    <source>
        <dbReference type="PROSITE" id="PS51272"/>
    </source>
</evidence>
<dbReference type="InterPro" id="IPR001119">
    <property type="entry name" value="SLH_dom"/>
</dbReference>
<dbReference type="InterPro" id="IPR011081">
    <property type="entry name" value="Big_4"/>
</dbReference>
<dbReference type="EMBL" id="RHPJ01000002">
    <property type="protein sequence ID" value="TGO05464.1"/>
    <property type="molecule type" value="Genomic_DNA"/>
</dbReference>
<protein>
    <submittedName>
        <fullName evidence="4">Glycerol-3-phosphate ABC transporter, periplasmic glycerol-3-phosphate-binding protein</fullName>
    </submittedName>
</protein>
<dbReference type="InterPro" id="IPR013320">
    <property type="entry name" value="ConA-like_dom_sf"/>
</dbReference>
<feature type="region of interest" description="Disordered" evidence="1">
    <location>
        <begin position="79"/>
        <end position="107"/>
    </location>
</feature>
<reference evidence="4 5" key="1">
    <citation type="submission" date="2018-11" db="EMBL/GenBank/DDBJ databases">
        <title>Complete genome sequencing of the Actinobacteria Serinibacter sp. K3-2.</title>
        <authorList>
            <person name="Rakitin A.L."/>
            <person name="Beletsky A.V."/>
            <person name="Mardanov A.V."/>
            <person name="Ravin N.V."/>
            <person name="Gromova A.S."/>
            <person name="Filippova S.N."/>
            <person name="Gal'Chenko V.F."/>
        </authorList>
    </citation>
    <scope>NUCLEOTIDE SEQUENCE [LARGE SCALE GENOMIC DNA]</scope>
    <source>
        <strain evidence="4 5">K3-2</strain>
    </source>
</reference>
<feature type="domain" description="SLH" evidence="3">
    <location>
        <begin position="1316"/>
        <end position="1383"/>
    </location>
</feature>
<feature type="domain" description="SLH" evidence="3">
    <location>
        <begin position="1250"/>
        <end position="1315"/>
    </location>
</feature>
<dbReference type="Pfam" id="PF13385">
    <property type="entry name" value="Laminin_G_3"/>
    <property type="match status" value="1"/>
</dbReference>
<dbReference type="Proteomes" id="UP000297318">
    <property type="component" value="Unassembled WGS sequence"/>
</dbReference>
<accession>A0A4Z1E0N4</accession>
<dbReference type="SUPFAM" id="SSF49785">
    <property type="entry name" value="Galactose-binding domain-like"/>
    <property type="match status" value="1"/>
</dbReference>
<dbReference type="RefSeq" id="WP_135849466.1">
    <property type="nucleotide sequence ID" value="NZ_RHPJ01000002.1"/>
</dbReference>
<feature type="signal peptide" evidence="2">
    <location>
        <begin position="1"/>
        <end position="33"/>
    </location>
</feature>
<dbReference type="OrthoDB" id="9758923at2"/>
<proteinExistence type="predicted"/>
<dbReference type="Gene3D" id="2.60.120.260">
    <property type="entry name" value="Galactose-binding domain-like"/>
    <property type="match status" value="2"/>
</dbReference>
<name>A0A4Z1E0N4_9MICO</name>
<feature type="domain" description="SLH" evidence="3">
    <location>
        <begin position="1385"/>
        <end position="1443"/>
    </location>
</feature>